<dbReference type="EMBL" id="JALLKP010000004">
    <property type="protein sequence ID" value="KAK2195504.1"/>
    <property type="molecule type" value="Genomic_DNA"/>
</dbReference>
<sequence>MKAKGVIFMLQMIYSFTNVVIGKNIVVDISCVTSDNSIRVTEKRLPKGGLEYIFQPKNRDVITSVQYYGVTITNKMILNARNIVFYKFKSALLLKIPNPKHTLFSNGIEKSIYYRSAGDVWRKTNIRVFQNIYYLNTYKPAVLDLSRGHPFVKKTVRKSIFTYTPIKDVYVVKVKDGTQDIWPQEMDLGSLFLTGEHHNVKGKSALKIKFKDTSNKTRINNYILEGQKWIKLSNRTGKPLRS</sequence>
<name>A0AAD9UN35_9APIC</name>
<keyword evidence="1" id="KW-0732">Signal</keyword>
<dbReference type="AlphaFoldDB" id="A0AAD9UN35"/>
<protein>
    <submittedName>
        <fullName evidence="2">Uncharacterized protein</fullName>
    </submittedName>
</protein>
<dbReference type="KEGG" id="bdw:94337477"/>
<evidence type="ECO:0000256" key="1">
    <source>
        <dbReference type="SAM" id="SignalP"/>
    </source>
</evidence>
<proteinExistence type="predicted"/>
<dbReference type="GeneID" id="94337477"/>
<organism evidence="2 3">
    <name type="scientific">Babesia duncani</name>
    <dbReference type="NCBI Taxonomy" id="323732"/>
    <lineage>
        <taxon>Eukaryota</taxon>
        <taxon>Sar</taxon>
        <taxon>Alveolata</taxon>
        <taxon>Apicomplexa</taxon>
        <taxon>Aconoidasida</taxon>
        <taxon>Piroplasmida</taxon>
        <taxon>Babesiidae</taxon>
        <taxon>Babesia</taxon>
    </lineage>
</organism>
<accession>A0AAD9UN35</accession>
<gene>
    <name evidence="2" type="ORF">BdWA1_003180</name>
</gene>
<reference evidence="2" key="1">
    <citation type="journal article" date="2023" name="Nat. Microbiol.">
        <title>Babesia duncani multi-omics identifies virulence factors and drug targets.</title>
        <authorList>
            <person name="Singh P."/>
            <person name="Lonardi S."/>
            <person name="Liang Q."/>
            <person name="Vydyam P."/>
            <person name="Khabirova E."/>
            <person name="Fang T."/>
            <person name="Gihaz S."/>
            <person name="Thekkiniath J."/>
            <person name="Munshi M."/>
            <person name="Abel S."/>
            <person name="Ciampossin L."/>
            <person name="Batugedara G."/>
            <person name="Gupta M."/>
            <person name="Lu X.M."/>
            <person name="Lenz T."/>
            <person name="Chakravarty S."/>
            <person name="Cornillot E."/>
            <person name="Hu Y."/>
            <person name="Ma W."/>
            <person name="Gonzalez L.M."/>
            <person name="Sanchez S."/>
            <person name="Estrada K."/>
            <person name="Sanchez-Flores A."/>
            <person name="Montero E."/>
            <person name="Harb O.S."/>
            <person name="Le Roch K.G."/>
            <person name="Mamoun C.B."/>
        </authorList>
    </citation>
    <scope>NUCLEOTIDE SEQUENCE</scope>
    <source>
        <strain evidence="2">WA1</strain>
    </source>
</reference>
<feature type="chain" id="PRO_5042198607" evidence="1">
    <location>
        <begin position="23"/>
        <end position="242"/>
    </location>
</feature>
<evidence type="ECO:0000313" key="2">
    <source>
        <dbReference type="EMBL" id="KAK2195504.1"/>
    </source>
</evidence>
<evidence type="ECO:0000313" key="3">
    <source>
        <dbReference type="Proteomes" id="UP001214638"/>
    </source>
</evidence>
<feature type="signal peptide" evidence="1">
    <location>
        <begin position="1"/>
        <end position="22"/>
    </location>
</feature>
<dbReference type="Proteomes" id="UP001214638">
    <property type="component" value="Unassembled WGS sequence"/>
</dbReference>
<comment type="caution">
    <text evidence="2">The sequence shown here is derived from an EMBL/GenBank/DDBJ whole genome shotgun (WGS) entry which is preliminary data.</text>
</comment>
<dbReference type="RefSeq" id="XP_067802347.1">
    <property type="nucleotide sequence ID" value="XM_067948196.1"/>
</dbReference>
<keyword evidence="3" id="KW-1185">Reference proteome</keyword>